<dbReference type="Proteomes" id="UP000324832">
    <property type="component" value="Unassembled WGS sequence"/>
</dbReference>
<feature type="compositionally biased region" description="Low complexity" evidence="1">
    <location>
        <begin position="18"/>
        <end position="42"/>
    </location>
</feature>
<evidence type="ECO:0000256" key="1">
    <source>
        <dbReference type="SAM" id="MobiDB-lite"/>
    </source>
</evidence>
<feature type="compositionally biased region" description="Basic residues" evidence="1">
    <location>
        <begin position="43"/>
        <end position="71"/>
    </location>
</feature>
<protein>
    <submittedName>
        <fullName evidence="2">Uncharacterized protein</fullName>
    </submittedName>
</protein>
<dbReference type="EMBL" id="FZQP02002460">
    <property type="protein sequence ID" value="VVC95843.1"/>
    <property type="molecule type" value="Genomic_DNA"/>
</dbReference>
<proteinExistence type="predicted"/>
<organism evidence="2 3">
    <name type="scientific">Leptidea sinapis</name>
    <dbReference type="NCBI Taxonomy" id="189913"/>
    <lineage>
        <taxon>Eukaryota</taxon>
        <taxon>Metazoa</taxon>
        <taxon>Ecdysozoa</taxon>
        <taxon>Arthropoda</taxon>
        <taxon>Hexapoda</taxon>
        <taxon>Insecta</taxon>
        <taxon>Pterygota</taxon>
        <taxon>Neoptera</taxon>
        <taxon>Endopterygota</taxon>
        <taxon>Lepidoptera</taxon>
        <taxon>Glossata</taxon>
        <taxon>Ditrysia</taxon>
        <taxon>Papilionoidea</taxon>
        <taxon>Pieridae</taxon>
        <taxon>Dismorphiinae</taxon>
        <taxon>Leptidea</taxon>
    </lineage>
</organism>
<name>A0A5E4QDP3_9NEOP</name>
<reference evidence="2 3" key="1">
    <citation type="submission" date="2017-07" db="EMBL/GenBank/DDBJ databases">
        <authorList>
            <person name="Talla V."/>
            <person name="Backstrom N."/>
        </authorList>
    </citation>
    <scope>NUCLEOTIDE SEQUENCE [LARGE SCALE GENOMIC DNA]</scope>
</reference>
<gene>
    <name evidence="2" type="ORF">LSINAPIS_LOCUS7472</name>
</gene>
<evidence type="ECO:0000313" key="3">
    <source>
        <dbReference type="Proteomes" id="UP000324832"/>
    </source>
</evidence>
<accession>A0A5E4QDP3</accession>
<feature type="compositionally biased region" description="Basic residues" evidence="1">
    <location>
        <begin position="8"/>
        <end position="17"/>
    </location>
</feature>
<evidence type="ECO:0000313" key="2">
    <source>
        <dbReference type="EMBL" id="VVC95843.1"/>
    </source>
</evidence>
<keyword evidence="3" id="KW-1185">Reference proteome</keyword>
<feature type="region of interest" description="Disordered" evidence="1">
    <location>
        <begin position="1"/>
        <end position="71"/>
    </location>
</feature>
<dbReference type="AlphaFoldDB" id="A0A5E4QDP3"/>
<sequence>MCGTTRGRSTRRRRPRTITRWTSASTPWSNGSSSSTTRWWSTRPRRRPRPLRRRYTTRRTCRRPRTPHRYL</sequence>